<reference evidence="2" key="3">
    <citation type="submission" date="2016-06" db="UniProtKB">
        <authorList>
            <consortium name="WormBaseParasite"/>
        </authorList>
    </citation>
    <scope>IDENTIFICATION</scope>
</reference>
<sequence>MHSENVLGVGFATKALSFDEFVGQGQMSFGYGSNGTFWNSNRFVHNMQHKFSRNDIVGWHVHFVCCELAQKSLPLRDLILTR</sequence>
<dbReference type="Proteomes" id="UP000050741">
    <property type="component" value="Unassembled WGS sequence"/>
</dbReference>
<dbReference type="InterPro" id="IPR043136">
    <property type="entry name" value="B30.2/SPRY_sf"/>
</dbReference>
<dbReference type="AlphaFoldDB" id="A0A183CLB1"/>
<reference evidence="1" key="2">
    <citation type="submission" date="2014-05" db="EMBL/GenBank/DDBJ databases">
        <title>The genome and life-stage specific transcriptomes of Globodera pallida elucidate key aspects of plant parasitism by a cyst nematode.</title>
        <authorList>
            <person name="Cotton J.A."/>
            <person name="Lilley C.J."/>
            <person name="Jones L.M."/>
            <person name="Kikuchi T."/>
            <person name="Reid A.J."/>
            <person name="Thorpe P."/>
            <person name="Tsai I.J."/>
            <person name="Beasley H."/>
            <person name="Blok V."/>
            <person name="Cock P.J.A."/>
            <person name="Van den Akker S.E."/>
            <person name="Holroyd N."/>
            <person name="Hunt M."/>
            <person name="Mantelin S."/>
            <person name="Naghra H."/>
            <person name="Pain A."/>
            <person name="Palomares-Rius J.E."/>
            <person name="Zarowiecki M."/>
            <person name="Berriman M."/>
            <person name="Jones J.T."/>
            <person name="Urwin P.E."/>
        </authorList>
    </citation>
    <scope>NUCLEOTIDE SEQUENCE [LARGE SCALE GENOMIC DNA]</scope>
    <source>
        <strain evidence="1">Lindley</strain>
    </source>
</reference>
<evidence type="ECO:0000313" key="2">
    <source>
        <dbReference type="WBParaSite" id="GPLIN_001366700"/>
    </source>
</evidence>
<reference evidence="1" key="1">
    <citation type="submission" date="2013-12" db="EMBL/GenBank/DDBJ databases">
        <authorList>
            <person name="Aslett M."/>
        </authorList>
    </citation>
    <scope>NUCLEOTIDE SEQUENCE [LARGE SCALE GENOMIC DNA]</scope>
    <source>
        <strain evidence="1">Lindley</strain>
    </source>
</reference>
<dbReference type="Gene3D" id="2.60.120.920">
    <property type="match status" value="1"/>
</dbReference>
<protein>
    <submittedName>
        <fullName evidence="2">Fibrinogen C-terminal domain-containing protein</fullName>
    </submittedName>
</protein>
<accession>A0A183CLB1</accession>
<proteinExistence type="predicted"/>
<evidence type="ECO:0000313" key="1">
    <source>
        <dbReference type="Proteomes" id="UP000050741"/>
    </source>
</evidence>
<keyword evidence="1" id="KW-1185">Reference proteome</keyword>
<dbReference type="WBParaSite" id="GPLIN_001366700">
    <property type="protein sequence ID" value="GPLIN_001366700"/>
    <property type="gene ID" value="GPLIN_001366700"/>
</dbReference>
<organism evidence="1 2">
    <name type="scientific">Globodera pallida</name>
    <name type="common">Potato cyst nematode worm</name>
    <name type="synonym">Heterodera pallida</name>
    <dbReference type="NCBI Taxonomy" id="36090"/>
    <lineage>
        <taxon>Eukaryota</taxon>
        <taxon>Metazoa</taxon>
        <taxon>Ecdysozoa</taxon>
        <taxon>Nematoda</taxon>
        <taxon>Chromadorea</taxon>
        <taxon>Rhabditida</taxon>
        <taxon>Tylenchina</taxon>
        <taxon>Tylenchomorpha</taxon>
        <taxon>Tylenchoidea</taxon>
        <taxon>Heteroderidae</taxon>
        <taxon>Heteroderinae</taxon>
        <taxon>Globodera</taxon>
    </lineage>
</organism>
<name>A0A183CLB1_GLOPA</name>